<dbReference type="GO" id="GO:0006145">
    <property type="term" value="P:purine nucleobase catabolic process"/>
    <property type="evidence" value="ECO:0007669"/>
    <property type="project" value="TreeGrafter"/>
</dbReference>
<dbReference type="InterPro" id="IPR011059">
    <property type="entry name" value="Metal-dep_hydrolase_composite"/>
</dbReference>
<dbReference type="GO" id="GO:0004038">
    <property type="term" value="F:allantoinase activity"/>
    <property type="evidence" value="ECO:0007669"/>
    <property type="project" value="TreeGrafter"/>
</dbReference>
<comment type="caution">
    <text evidence="4">The sequence shown here is derived from an EMBL/GenBank/DDBJ whole genome shotgun (WGS) entry which is preliminary data.</text>
</comment>
<feature type="transmembrane region" description="Helical" evidence="2">
    <location>
        <begin position="51"/>
        <end position="73"/>
    </location>
</feature>
<organism evidence="4 5">
    <name type="scientific">Lichtheimia corymbifera JMRC:FSU:9682</name>
    <dbReference type="NCBI Taxonomy" id="1263082"/>
    <lineage>
        <taxon>Eukaryota</taxon>
        <taxon>Fungi</taxon>
        <taxon>Fungi incertae sedis</taxon>
        <taxon>Mucoromycota</taxon>
        <taxon>Mucoromycotina</taxon>
        <taxon>Mucoromycetes</taxon>
        <taxon>Mucorales</taxon>
        <taxon>Lichtheimiaceae</taxon>
        <taxon>Lichtheimia</taxon>
    </lineage>
</organism>
<name>A0A068SAP9_9FUNG</name>
<accession>A0A068SAP9</accession>
<sequence length="968" mass="105477">MATRRQGYAAIPTNEEGDTEQQPQVVNDSGSSLLGRVKNYDYRGFFSRYRIGYILAILILLALGAALLVALLLPENGSDGNNPWHRSQLQPPVKAGISKVAMQQGLDKCEAIQNKRRIPNEPNPDRSNPRASNDSQRILLKNANVWDGQGNVLEDVDILMQNGVIKKVQADITEMPDDTKIIDVRGHIVSPGLVDMHSHLGLDSWPELDGSQETNEASNPLTPFVRSLDAFSPSDNAIRIVASGGVTTALVLPGSANLMGGEAFVFKLRPVPTTSNSDMLVQAGIDESIETKWRWMKMAIGENPKRFYGTHGRMPRTRMGEAYMFRQRLDEARQLLEAQNDWCLAAQDLDINAPDARLESRFPEDLAYESLVALLRGDVRLNIHCYETHDLEAMIRHSHEFNFNISAFHHALDAYLVPDIIKRAKNEIVIATFADHWGYKKEAFQASPYGPKILHEADIPVALKSDHPVLNSQHLVFEAAKANHYGLPLQEAFKAVTSVPAKAIGLDHRVGSLKPGYDADVVIWDREPLTLGATPLQVFVDGIPLFDETPIEPANAKYDTTTAAESHKEISVQAMTADIKDEDSFMLTNVGGVMVGKDFITGPVNVYVQDGKVVCAGNSCDSEIHTKDNVRMMDVNGGYVLPGLIAVGSHLGMVEIPSEESTGDGTVKASKSKDPQDVVYAVDGIKLGTRHLEEAFKGGVMNSITAPMSDNVIVGVSTAFKTHADSLLSEGALITPAAALHLQIGDNAKSTSFPTVSSQISFIRQILKDNADSKNVFGQAARGEIPTVVSVHNKDEIASLVMLKQDHLPDTRFVVMGGAEAHLVAQHLADADIPVILRPTLCTPASFDSIHCLTGAPLTNGTAAHVLHRHGVKIALGVEDDGLARNLAWDAGWLAATSPNTATDDASHISEEEAMRFVTTNIQEIFGLSSSESMDGNDEFVVWSNNPLQLHSRPLFSYSKFHGIKSIV</sequence>
<evidence type="ECO:0000313" key="4">
    <source>
        <dbReference type="EMBL" id="CDH59433.1"/>
    </source>
</evidence>
<dbReference type="PANTHER" id="PTHR43668:SF5">
    <property type="entry name" value="AMIDOHYDROLASE 3 DOMAIN-CONTAINING PROTEIN"/>
    <property type="match status" value="1"/>
</dbReference>
<dbReference type="Pfam" id="PF01979">
    <property type="entry name" value="Amidohydro_1"/>
    <property type="match status" value="1"/>
</dbReference>
<feature type="region of interest" description="Disordered" evidence="1">
    <location>
        <begin position="1"/>
        <end position="25"/>
    </location>
</feature>
<keyword evidence="5" id="KW-1185">Reference proteome</keyword>
<dbReference type="OrthoDB" id="10258955at2759"/>
<evidence type="ECO:0000256" key="2">
    <source>
        <dbReference type="SAM" id="Phobius"/>
    </source>
</evidence>
<protein>
    <submittedName>
        <fullName evidence="4">Amidohydrolase family protein</fullName>
    </submittedName>
</protein>
<dbReference type="SUPFAM" id="SSF51338">
    <property type="entry name" value="Composite domain of metallo-dependent hydrolases"/>
    <property type="match status" value="2"/>
</dbReference>
<dbReference type="Gene3D" id="3.20.20.140">
    <property type="entry name" value="Metal-dependent hydrolases"/>
    <property type="match status" value="2"/>
</dbReference>
<dbReference type="VEuPathDB" id="FungiDB:LCOR_10245.1"/>
<dbReference type="Proteomes" id="UP000027586">
    <property type="component" value="Unassembled WGS sequence"/>
</dbReference>
<dbReference type="STRING" id="1263082.A0A068SAP9"/>
<dbReference type="SUPFAM" id="SSF51556">
    <property type="entry name" value="Metallo-dependent hydrolases"/>
    <property type="match status" value="1"/>
</dbReference>
<dbReference type="PANTHER" id="PTHR43668">
    <property type="entry name" value="ALLANTOINASE"/>
    <property type="match status" value="1"/>
</dbReference>
<gene>
    <name evidence="4" type="ORF">LCOR_10245.1</name>
</gene>
<proteinExistence type="predicted"/>
<dbReference type="InterPro" id="IPR032466">
    <property type="entry name" value="Metal_Hydrolase"/>
</dbReference>
<evidence type="ECO:0000259" key="3">
    <source>
        <dbReference type="Pfam" id="PF01979"/>
    </source>
</evidence>
<dbReference type="EMBL" id="CBTN010000070">
    <property type="protein sequence ID" value="CDH59433.1"/>
    <property type="molecule type" value="Genomic_DNA"/>
</dbReference>
<dbReference type="GO" id="GO:0005737">
    <property type="term" value="C:cytoplasm"/>
    <property type="evidence" value="ECO:0007669"/>
    <property type="project" value="TreeGrafter"/>
</dbReference>
<keyword evidence="2" id="KW-0472">Membrane</keyword>
<dbReference type="Gene3D" id="2.30.40.10">
    <property type="entry name" value="Urease, subunit C, domain 1"/>
    <property type="match status" value="1"/>
</dbReference>
<evidence type="ECO:0000313" key="5">
    <source>
        <dbReference type="Proteomes" id="UP000027586"/>
    </source>
</evidence>
<dbReference type="AlphaFoldDB" id="A0A068SAP9"/>
<feature type="domain" description="Amidohydrolase-related" evidence="3">
    <location>
        <begin position="188"/>
        <end position="540"/>
    </location>
</feature>
<dbReference type="InterPro" id="IPR006680">
    <property type="entry name" value="Amidohydro-rel"/>
</dbReference>
<reference evidence="4" key="1">
    <citation type="submission" date="2013-08" db="EMBL/GenBank/DDBJ databases">
        <title>Gene expansion shapes genome architecture in the human pathogen Lichtheimia corymbifera: an evolutionary genomics analysis in the ancient terrestrial Mucorales (Mucoromycotina).</title>
        <authorList>
            <person name="Schwartze V.U."/>
            <person name="Winter S."/>
            <person name="Shelest E."/>
            <person name="Marcet-Houben M."/>
            <person name="Horn F."/>
            <person name="Wehner S."/>
            <person name="Hoffmann K."/>
            <person name="Riege K."/>
            <person name="Sammeth M."/>
            <person name="Nowrousian M."/>
            <person name="Valiante V."/>
            <person name="Linde J."/>
            <person name="Jacobsen I.D."/>
            <person name="Marz M."/>
            <person name="Brakhage A.A."/>
            <person name="Gabaldon T."/>
            <person name="Bocker S."/>
            <person name="Voigt K."/>
        </authorList>
    </citation>
    <scope>NUCLEOTIDE SEQUENCE [LARGE SCALE GENOMIC DNA]</scope>
    <source>
        <strain evidence="4">FSU 9682</strain>
    </source>
</reference>
<feature type="region of interest" description="Disordered" evidence="1">
    <location>
        <begin position="111"/>
        <end position="134"/>
    </location>
</feature>
<evidence type="ECO:0000256" key="1">
    <source>
        <dbReference type="SAM" id="MobiDB-lite"/>
    </source>
</evidence>
<dbReference type="InterPro" id="IPR050138">
    <property type="entry name" value="DHOase/Allantoinase_Hydrolase"/>
</dbReference>
<keyword evidence="2" id="KW-0812">Transmembrane</keyword>
<keyword evidence="2" id="KW-1133">Transmembrane helix</keyword>